<dbReference type="EMBL" id="SEYY01022846">
    <property type="protein sequence ID" value="KAB7495263.1"/>
    <property type="molecule type" value="Genomic_DNA"/>
</dbReference>
<name>A0A5N5SMK3_9CRUS</name>
<dbReference type="OrthoDB" id="10061535at2759"/>
<feature type="compositionally biased region" description="Basic and acidic residues" evidence="1">
    <location>
        <begin position="239"/>
        <end position="248"/>
    </location>
</feature>
<sequence>MNRLGWECCCCKNRISPKAKQIRQLIESVETYKSAQLEKLRENYASQVASIKDSCYQQMERLRDSYAQQSKNLKELCDYSTQQITGARDQYLDQVNKVRDYSMGQMNRVRENYVFQRNRIRKFSGHQLLRLRETYKYQQKTLNKLLETLPDLYIQNCRTGSCQRSDSIIFDELDGIDVYYKIDFLDTQSVSSDYFTPYSTLTRTHKSTKGTHSRDQSSISGGTEYHDVHSYVTRQESSGSEKSRENLKQQHSRSFSIGTPQSLLQRLESSRSHRRSVSVSSHPSPSLYHPTPPLAEENMDSISRASTTNSKDTPLYTPLDSTPVRNSHPTIEQDPIPGPSTIRTQDESPSKCFEPNDNTKIEVQKRQKNCDRVFDTENTCDSDVCKITMPAYETNL</sequence>
<gene>
    <name evidence="2" type="primary">iglr-2</name>
    <name evidence="2" type="ORF">Anas_05897</name>
</gene>
<organism evidence="2 3">
    <name type="scientific">Armadillidium nasatum</name>
    <dbReference type="NCBI Taxonomy" id="96803"/>
    <lineage>
        <taxon>Eukaryota</taxon>
        <taxon>Metazoa</taxon>
        <taxon>Ecdysozoa</taxon>
        <taxon>Arthropoda</taxon>
        <taxon>Crustacea</taxon>
        <taxon>Multicrustacea</taxon>
        <taxon>Malacostraca</taxon>
        <taxon>Eumalacostraca</taxon>
        <taxon>Peracarida</taxon>
        <taxon>Isopoda</taxon>
        <taxon>Oniscidea</taxon>
        <taxon>Crinocheta</taxon>
        <taxon>Armadillidiidae</taxon>
        <taxon>Armadillidium</taxon>
    </lineage>
</organism>
<feature type="compositionally biased region" description="Low complexity" evidence="1">
    <location>
        <begin position="277"/>
        <end position="287"/>
    </location>
</feature>
<dbReference type="AlphaFoldDB" id="A0A5N5SMK3"/>
<protein>
    <submittedName>
        <fullName evidence="2">Immunoglobulin domain and leucine-rich repeat-containing protein 2</fullName>
    </submittedName>
</protein>
<feature type="compositionally biased region" description="Polar residues" evidence="1">
    <location>
        <begin position="319"/>
        <end position="330"/>
    </location>
</feature>
<evidence type="ECO:0000256" key="1">
    <source>
        <dbReference type="SAM" id="MobiDB-lite"/>
    </source>
</evidence>
<proteinExistence type="predicted"/>
<evidence type="ECO:0000313" key="3">
    <source>
        <dbReference type="Proteomes" id="UP000326759"/>
    </source>
</evidence>
<feature type="region of interest" description="Disordered" evidence="1">
    <location>
        <begin position="204"/>
        <end position="357"/>
    </location>
</feature>
<reference evidence="2 3" key="1">
    <citation type="journal article" date="2019" name="PLoS Biol.">
        <title>Sex chromosomes control vertical transmission of feminizing Wolbachia symbionts in an isopod.</title>
        <authorList>
            <person name="Becking T."/>
            <person name="Chebbi M.A."/>
            <person name="Giraud I."/>
            <person name="Moumen B."/>
            <person name="Laverre T."/>
            <person name="Caubet Y."/>
            <person name="Peccoud J."/>
            <person name="Gilbert C."/>
            <person name="Cordaux R."/>
        </authorList>
    </citation>
    <scope>NUCLEOTIDE SEQUENCE [LARGE SCALE GENOMIC DNA]</scope>
    <source>
        <strain evidence="2">ANa2</strain>
        <tissue evidence="2">Whole body excluding digestive tract and cuticle</tissue>
    </source>
</reference>
<comment type="caution">
    <text evidence="2">The sequence shown here is derived from an EMBL/GenBank/DDBJ whole genome shotgun (WGS) entry which is preliminary data.</text>
</comment>
<keyword evidence="3" id="KW-1185">Reference proteome</keyword>
<dbReference type="Proteomes" id="UP000326759">
    <property type="component" value="Unassembled WGS sequence"/>
</dbReference>
<evidence type="ECO:0000313" key="2">
    <source>
        <dbReference type="EMBL" id="KAB7495263.1"/>
    </source>
</evidence>
<feature type="compositionally biased region" description="Polar residues" evidence="1">
    <location>
        <begin position="300"/>
        <end position="312"/>
    </location>
</feature>
<accession>A0A5N5SMK3</accession>